<comment type="caution">
    <text evidence="1">The sequence shown here is derived from an EMBL/GenBank/DDBJ whole genome shotgun (WGS) entry which is preliminary data.</text>
</comment>
<proteinExistence type="predicted"/>
<evidence type="ECO:0000313" key="2">
    <source>
        <dbReference type="Proteomes" id="UP000628775"/>
    </source>
</evidence>
<protein>
    <submittedName>
        <fullName evidence="1">Uncharacterized protein</fullName>
    </submittedName>
</protein>
<reference evidence="1" key="2">
    <citation type="submission" date="2020-09" db="EMBL/GenBank/DDBJ databases">
        <authorList>
            <person name="Sun Q."/>
            <person name="Zhou Y."/>
        </authorList>
    </citation>
    <scope>NUCLEOTIDE SEQUENCE</scope>
    <source>
        <strain evidence="1">CGMCC 1.15371</strain>
    </source>
</reference>
<reference evidence="1" key="1">
    <citation type="journal article" date="2014" name="Int. J. Syst. Evol. Microbiol.">
        <title>Complete genome sequence of Corynebacterium casei LMG S-19264T (=DSM 44701T), isolated from a smear-ripened cheese.</title>
        <authorList>
            <consortium name="US DOE Joint Genome Institute (JGI-PGF)"/>
            <person name="Walter F."/>
            <person name="Albersmeier A."/>
            <person name="Kalinowski J."/>
            <person name="Ruckert C."/>
        </authorList>
    </citation>
    <scope>NUCLEOTIDE SEQUENCE</scope>
    <source>
        <strain evidence="1">CGMCC 1.15371</strain>
    </source>
</reference>
<name>A0A8J2YND6_9BACL</name>
<keyword evidence="2" id="KW-1185">Reference proteome</keyword>
<dbReference type="EMBL" id="BMIR01000028">
    <property type="protein sequence ID" value="GGE54907.1"/>
    <property type="molecule type" value="Genomic_DNA"/>
</dbReference>
<dbReference type="Proteomes" id="UP000628775">
    <property type="component" value="Unassembled WGS sequence"/>
</dbReference>
<accession>A0A8J2YND6</accession>
<sequence length="423" mass="48615">MYLLNLGYQWSNNELADGVIINASGIHIQQANRREQIENAKWKLFDPQFYLKSLDLEQCKKTCERLSTYPWFGGSAITFDSGEYTPTAWFQEHKENVQWNNLIPSEESEIMDLIRDCLAFQESIGVTHLIAPLPIIENPEDEFALQLKWIDVVERLQDEFEKPILVTLAFLDNLFFYEPPLTNKLFQTMLDNLAVRTELDGVYVVPIQTNDSSTKVDDKYVVESILHICNILSQNEKVVVTNYIDSLGFACLGAGATAFGSGYSNKDKRMCFNDFIDASGGRSYPRFYSHNLISDLYSNRDLSKIRDVRLLRLIKEDITNISKDLFNELISGGSANNVPNWRESLNNITASKQHRILCFKEKTNELLEIEGIEEKESYILGWLQNAEAFRLLLDSKLQDNPLSDDSRHISLWLGAFESYLNNR</sequence>
<organism evidence="1 2">
    <name type="scientific">Pullulanibacillus camelliae</name>
    <dbReference type="NCBI Taxonomy" id="1707096"/>
    <lineage>
        <taxon>Bacteria</taxon>
        <taxon>Bacillati</taxon>
        <taxon>Bacillota</taxon>
        <taxon>Bacilli</taxon>
        <taxon>Bacillales</taxon>
        <taxon>Sporolactobacillaceae</taxon>
        <taxon>Pullulanibacillus</taxon>
    </lineage>
</organism>
<evidence type="ECO:0000313" key="1">
    <source>
        <dbReference type="EMBL" id="GGE54907.1"/>
    </source>
</evidence>
<dbReference type="RefSeq" id="WP_188698413.1">
    <property type="nucleotide sequence ID" value="NZ_BMIR01000028.1"/>
</dbReference>
<dbReference type="AlphaFoldDB" id="A0A8J2YND6"/>
<gene>
    <name evidence="1" type="ORF">GCM10011391_37340</name>
</gene>